<evidence type="ECO:0000256" key="1">
    <source>
        <dbReference type="SAM" id="MobiDB-lite"/>
    </source>
</evidence>
<dbReference type="InterPro" id="IPR029044">
    <property type="entry name" value="Nucleotide-diphossugar_trans"/>
</dbReference>
<evidence type="ECO:0000313" key="4">
    <source>
        <dbReference type="Proteomes" id="UP001500886"/>
    </source>
</evidence>
<gene>
    <name evidence="3" type="ORF">GCM10010315_40050</name>
</gene>
<dbReference type="PANTHER" id="PTHR43685:SF2">
    <property type="entry name" value="GLYCOSYLTRANSFERASE 2-LIKE DOMAIN-CONTAINING PROTEIN"/>
    <property type="match status" value="1"/>
</dbReference>
<dbReference type="InterPro" id="IPR001173">
    <property type="entry name" value="Glyco_trans_2-like"/>
</dbReference>
<dbReference type="Gene3D" id="3.90.550.10">
    <property type="entry name" value="Spore Coat Polysaccharide Biosynthesis Protein SpsA, Chain A"/>
    <property type="match status" value="1"/>
</dbReference>
<dbReference type="SUPFAM" id="SSF53448">
    <property type="entry name" value="Nucleotide-diphospho-sugar transferases"/>
    <property type="match status" value="1"/>
</dbReference>
<dbReference type="CDD" id="cd00761">
    <property type="entry name" value="Glyco_tranf_GTA_type"/>
    <property type="match status" value="1"/>
</dbReference>
<accession>A0ABP6GBD9</accession>
<evidence type="ECO:0000259" key="2">
    <source>
        <dbReference type="Pfam" id="PF00535"/>
    </source>
</evidence>
<dbReference type="EMBL" id="BAAASL010000015">
    <property type="protein sequence ID" value="GAA2720222.1"/>
    <property type="molecule type" value="Genomic_DNA"/>
</dbReference>
<feature type="region of interest" description="Disordered" evidence="1">
    <location>
        <begin position="274"/>
        <end position="303"/>
    </location>
</feature>
<feature type="domain" description="Glycosyltransferase 2-like" evidence="2">
    <location>
        <begin position="4"/>
        <end position="129"/>
    </location>
</feature>
<proteinExistence type="predicted"/>
<organism evidence="3 4">
    <name type="scientific">Streptomyces luteosporeus</name>
    <dbReference type="NCBI Taxonomy" id="173856"/>
    <lineage>
        <taxon>Bacteria</taxon>
        <taxon>Bacillati</taxon>
        <taxon>Actinomycetota</taxon>
        <taxon>Actinomycetes</taxon>
        <taxon>Kitasatosporales</taxon>
        <taxon>Streptomycetaceae</taxon>
        <taxon>Streptomyces</taxon>
    </lineage>
</organism>
<sequence length="303" mass="32749">MSVSVVVAVRRNAWGLRPLMRALAVQDYPGDLQVVVVDNHDTPTLTRAMFPWPVPVHLVPERQVGLSYARNTGIHHAIGDFVLITDPGFTPDPSWVRTMVATLQNGGAPLVSGRVVLATESGAELPPALTALLAPASWPQVVTEAASPWEVADACLGMPRPEEDEPAVFDVHRTGLDPRHLRGGAVELAARLRAAGELVHVTPEPVVTRELLPGDLTVGVIWARAWWRTTTAARWPHVPVPEPLVLPPGWWRTRGGRLALVAVTAERCARWAGRLRPGSRHPRAAAPSGRHPAAVPGPSEKRP</sequence>
<comment type="caution">
    <text evidence="3">The sequence shown here is derived from an EMBL/GenBank/DDBJ whole genome shotgun (WGS) entry which is preliminary data.</text>
</comment>
<evidence type="ECO:0000313" key="3">
    <source>
        <dbReference type="EMBL" id="GAA2720222.1"/>
    </source>
</evidence>
<keyword evidence="4" id="KW-1185">Reference proteome</keyword>
<dbReference type="Pfam" id="PF00535">
    <property type="entry name" value="Glycos_transf_2"/>
    <property type="match status" value="1"/>
</dbReference>
<dbReference type="PANTHER" id="PTHR43685">
    <property type="entry name" value="GLYCOSYLTRANSFERASE"/>
    <property type="match status" value="1"/>
</dbReference>
<dbReference type="Proteomes" id="UP001500886">
    <property type="component" value="Unassembled WGS sequence"/>
</dbReference>
<reference evidence="4" key="1">
    <citation type="journal article" date="2019" name="Int. J. Syst. Evol. Microbiol.">
        <title>The Global Catalogue of Microorganisms (GCM) 10K type strain sequencing project: providing services to taxonomists for standard genome sequencing and annotation.</title>
        <authorList>
            <consortium name="The Broad Institute Genomics Platform"/>
            <consortium name="The Broad Institute Genome Sequencing Center for Infectious Disease"/>
            <person name="Wu L."/>
            <person name="Ma J."/>
        </authorList>
    </citation>
    <scope>NUCLEOTIDE SEQUENCE [LARGE SCALE GENOMIC DNA]</scope>
    <source>
        <strain evidence="4">JCM 4542</strain>
    </source>
</reference>
<name>A0ABP6GBD9_9ACTN</name>
<protein>
    <recommendedName>
        <fullName evidence="2">Glycosyltransferase 2-like domain-containing protein</fullName>
    </recommendedName>
</protein>
<dbReference type="InterPro" id="IPR050834">
    <property type="entry name" value="Glycosyltransf_2"/>
</dbReference>